<feature type="region of interest" description="Disordered" evidence="1">
    <location>
        <begin position="1193"/>
        <end position="1219"/>
    </location>
</feature>
<feature type="region of interest" description="Disordered" evidence="1">
    <location>
        <begin position="1610"/>
        <end position="1629"/>
    </location>
</feature>
<feature type="region of interest" description="Disordered" evidence="1">
    <location>
        <begin position="1144"/>
        <end position="1178"/>
    </location>
</feature>
<keyword evidence="2" id="KW-0969">Cilium</keyword>
<reference evidence="2 3" key="1">
    <citation type="submission" date="2016-02" db="EMBL/GenBank/DDBJ databases">
        <title>Genome analysis of coral dinoflagellate symbionts highlights evolutionary adaptations to a symbiotic lifestyle.</title>
        <authorList>
            <person name="Aranda M."/>
            <person name="Li Y."/>
            <person name="Liew Y.J."/>
            <person name="Baumgarten S."/>
            <person name="Simakov O."/>
            <person name="Wilson M."/>
            <person name="Piel J."/>
            <person name="Ashoor H."/>
            <person name="Bougouffa S."/>
            <person name="Bajic V.B."/>
            <person name="Ryu T."/>
            <person name="Ravasi T."/>
            <person name="Bayer T."/>
            <person name="Micklem G."/>
            <person name="Kim H."/>
            <person name="Bhak J."/>
            <person name="Lajeunesse T.C."/>
            <person name="Voolstra C.R."/>
        </authorList>
    </citation>
    <scope>NUCLEOTIDE SEQUENCE [LARGE SCALE GENOMIC DNA]</scope>
    <source>
        <strain evidence="2 3">CCMP2467</strain>
    </source>
</reference>
<keyword evidence="2" id="KW-0966">Cell projection</keyword>
<organism evidence="2 3">
    <name type="scientific">Symbiodinium microadriaticum</name>
    <name type="common">Dinoflagellate</name>
    <name type="synonym">Zooxanthella microadriatica</name>
    <dbReference type="NCBI Taxonomy" id="2951"/>
    <lineage>
        <taxon>Eukaryota</taxon>
        <taxon>Sar</taxon>
        <taxon>Alveolata</taxon>
        <taxon>Dinophyceae</taxon>
        <taxon>Suessiales</taxon>
        <taxon>Symbiodiniaceae</taxon>
        <taxon>Symbiodinium</taxon>
    </lineage>
</organism>
<proteinExistence type="predicted"/>
<sequence>MSECVGGYMVTDRDQPSEASVAAKPVTEPYSIPSALFPTSAGPKKDAADVLPPTGPTLHEAITDLGRLQLVLAVPTVSTLRNARPLRRHENELYVAQFVLQSTHGKFNRYLSTPEGKCELNPCLKLGPADDVDGAGLDGDGSFGFLDDRTPVIYQTNGIARTEEGLCSRPIKCRRTGAPGHYMETRMLVARRRDTTGLPCSGLARAKSMRSREDICANLFYSFVSTWQIYACSANVGELGDDDSGERILVRRSVRHFVQHHFHDFPIAKHLADLLDRENQLLVKKHSFGMPSHMERTMYEYDYYTLRAWQTYECEGKPPEEDLGRRLVDAAKNGQVSEVLHLVNNCGCHLDTIVAEFGCIGSGKTGIFTRSPCGYAEERTALIAAVQAGWQSVVEVLLEFVKDGRSNVNVVCHEWNPKGIGGECLRPCYTALDQARLYHREVLQSLLSAAGALPHKRCKRVPRTNPFDVRAHQDKGDHQRTFPDEKPTDRQEDFTFFEWAEEAQMDEEMKNIITELKVELRDSHKLDEAEQTKLFRRLCARWHPDKHPDDKKVLATRIFQWIQHVKDDAWENRAWSACSHRRADMGHASCALGCSDQRGCSTWGPSRPQIVEVEVPESSLTSKPRKQAEAQCLESWHGAATVSPAPLDVKPVSHLAPLPTLQLDMPAAVAAAFLESTRAEADAKYRRKLACRAARAEAAGQAKELRGGIGLAASRDDKAVSPSPASQHRTFNMDGKFVASGAIRQRLQEMEATSPGCPAPSKRPCRDKFRLKCILNRVRVINVARATWMAHRKLDVQAQEWLCMARGLNASIARDNQELREHVVEAKRVLGRASSLPAGCGGMAAKVLREERVVLARRIAESPARARQIYRPLSMPSFIAEMKVATKRCGGAEDKKFSREPLFQDRLLSGRTSVKDAAVSADALNHRKGYENKQGGSSIAYDDEVCEVRTSVQEVPVSEDLQPVLSHSLHELISDLCQPIKVDDTLHHGQDHPLSVETSEVCISNRHSRSGSVAELAVNACMFVVAHGVQNCIANGCDLANGGTCVYDMIDDTMQLTDITDCMEEKRAVAEAYAALARSSDRAAGLNEALPKAAGAGSPLAQSEKEQSVLIAEVKALEDDTAVASLKQNLLAAADVAIATLAEEASEEPKQAEEMEAAKTAEEERLAKEAEEEAKKAEEERLANLAMEAAKKAEEERLAKKPKEEEAKKAEEERLAKEAMEAAKKAEEERLAKEAEEEAKKAEEERLAKEAVEAAKKAEEERLAKEAEEEAKKAEEERLAKEAMEAAKKAEEERLAKEAEEEAKKAEEERLAKEAMEAAKKAEEERLAKEAEEEAKKAEEERLAKEAMEAAKKAEEERLAKEAEEEAKKAEEERLAKEAMEAAKKAEEERLAKEAEEEAKKAEEERLAKEAMEAAKKAEEERLAKEAEEEAKKAEEERLAKEAMEAAKKAEEERLAKEAEEEAKKAEEERLAKEAMEAAKKAEEERLAKEAEEEAKKAEEERLAKEAMEAAKKAEEERLAKEAEEEAKKAEEERLAKEAMEAAKKAEEERLAKEAEEEAKKAEEERLAKEAMEAAKKAEEERLAKEAEEEAKKAEEERLAKEAMEAAKKAEEERLAKEAEEEAKKAEEERLAKEAMEAAKKAEEERLAKEAEEEAKKAEEERLAKEALEAAKKAEEERLAKEAEEEAKKAEEERLANLAMEAAKKAEEERLAEEAAEDKAEKAEESRNANSQMEVEFCNIAGETSPSFSARLQKGLEGLGLTVRLYPDVRTGVLAVVDVHPQGSVAKYNSQQRASGCSMLIRPRMLITEVNGIQGNTEAMLEALSRSFSLQLRLCAAHVSELAEQKHTSPKEIVSMMNAIRAVRVLRSSSCTQTLESKDTYQRQSFGRASPCTHMTRSLTIAERLVGFTCSSAMPDDAHSPFVQ</sequence>
<gene>
    <name evidence="2" type="primary">FAZ1</name>
    <name evidence="2" type="ORF">AK812_SmicGene33805</name>
</gene>
<accession>A0A1Q9CQP0</accession>
<dbReference type="SUPFAM" id="SSF46565">
    <property type="entry name" value="Chaperone J-domain"/>
    <property type="match status" value="1"/>
</dbReference>
<keyword evidence="3" id="KW-1185">Reference proteome</keyword>
<dbReference type="CDD" id="cd06257">
    <property type="entry name" value="DnaJ"/>
    <property type="match status" value="1"/>
</dbReference>
<dbReference type="PANTHER" id="PTHR14368">
    <property type="entry name" value="TESTIS-EXPRESSED BASIC PROTEIN 1"/>
    <property type="match status" value="1"/>
</dbReference>
<evidence type="ECO:0000256" key="1">
    <source>
        <dbReference type="SAM" id="MobiDB-lite"/>
    </source>
</evidence>
<dbReference type="PANTHER" id="PTHR14368:SF7">
    <property type="entry name" value="TESTIS-EXPRESSED BASIC PROTEIN 1"/>
    <property type="match status" value="1"/>
</dbReference>
<feature type="region of interest" description="Disordered" evidence="1">
    <location>
        <begin position="467"/>
        <end position="488"/>
    </location>
</feature>
<evidence type="ECO:0000313" key="2">
    <source>
        <dbReference type="EMBL" id="OLP85239.1"/>
    </source>
</evidence>
<dbReference type="EMBL" id="LSRX01000987">
    <property type="protein sequence ID" value="OLP85239.1"/>
    <property type="molecule type" value="Genomic_DNA"/>
</dbReference>
<protein>
    <submittedName>
        <fullName evidence="2">Flagellar attachment zone protein 1</fullName>
    </submittedName>
</protein>
<feature type="region of interest" description="Disordered" evidence="1">
    <location>
        <begin position="1481"/>
        <end position="1501"/>
    </location>
</feature>
<dbReference type="InterPro" id="IPR001623">
    <property type="entry name" value="DnaJ_domain"/>
</dbReference>
<comment type="caution">
    <text evidence="2">The sequence shown here is derived from an EMBL/GenBank/DDBJ whole genome shotgun (WGS) entry which is preliminary data.</text>
</comment>
<feature type="region of interest" description="Disordered" evidence="1">
    <location>
        <begin position="1706"/>
        <end position="1730"/>
    </location>
</feature>
<feature type="compositionally biased region" description="Basic and acidic residues" evidence="1">
    <location>
        <begin position="1147"/>
        <end position="1178"/>
    </location>
</feature>
<keyword evidence="2" id="KW-0282">Flagellum</keyword>
<feature type="region of interest" description="Disordered" evidence="1">
    <location>
        <begin position="1"/>
        <end position="22"/>
    </location>
</feature>
<dbReference type="OrthoDB" id="409310at2759"/>
<feature type="compositionally biased region" description="Basic and acidic residues" evidence="1">
    <location>
        <begin position="469"/>
        <end position="488"/>
    </location>
</feature>
<dbReference type="InterPro" id="IPR036869">
    <property type="entry name" value="J_dom_sf"/>
</dbReference>
<dbReference type="InterPro" id="IPR038754">
    <property type="entry name" value="TSBP1"/>
</dbReference>
<evidence type="ECO:0000313" key="3">
    <source>
        <dbReference type="Proteomes" id="UP000186817"/>
    </source>
</evidence>
<feature type="compositionally biased region" description="Basic and acidic residues" evidence="1">
    <location>
        <begin position="1706"/>
        <end position="1727"/>
    </location>
</feature>
<name>A0A1Q9CQP0_SYMMI</name>
<dbReference type="Proteomes" id="UP000186817">
    <property type="component" value="Unassembled WGS sequence"/>
</dbReference>